<sequence>MATLSKWLDCLLSRRRRASIRRHSGSVGTFARSLGGTNDMGMLGKADNRSGREQTNPDKPKLGKTHNDREVFSQMKTTFHRFSGVPNLLIPNKNGGWSRHSRSKGMDLGPIFTARWKKSMRKRNM</sequence>
<feature type="region of interest" description="Disordered" evidence="1">
    <location>
        <begin position="21"/>
        <end position="68"/>
    </location>
</feature>
<dbReference type="AlphaFoldDB" id="A0AAV7EZ76"/>
<evidence type="ECO:0000313" key="3">
    <source>
        <dbReference type="Proteomes" id="UP000825729"/>
    </source>
</evidence>
<organism evidence="2 3">
    <name type="scientific">Aristolochia fimbriata</name>
    <name type="common">White veined hardy Dutchman's pipe vine</name>
    <dbReference type="NCBI Taxonomy" id="158543"/>
    <lineage>
        <taxon>Eukaryota</taxon>
        <taxon>Viridiplantae</taxon>
        <taxon>Streptophyta</taxon>
        <taxon>Embryophyta</taxon>
        <taxon>Tracheophyta</taxon>
        <taxon>Spermatophyta</taxon>
        <taxon>Magnoliopsida</taxon>
        <taxon>Magnoliidae</taxon>
        <taxon>Piperales</taxon>
        <taxon>Aristolochiaceae</taxon>
        <taxon>Aristolochia</taxon>
    </lineage>
</organism>
<gene>
    <name evidence="2" type="ORF">H6P81_005756</name>
</gene>
<proteinExistence type="predicted"/>
<comment type="caution">
    <text evidence="2">The sequence shown here is derived from an EMBL/GenBank/DDBJ whole genome shotgun (WGS) entry which is preliminary data.</text>
</comment>
<name>A0AAV7EZ76_ARIFI</name>
<accession>A0AAV7EZ76</accession>
<feature type="compositionally biased region" description="Basic and acidic residues" evidence="1">
    <location>
        <begin position="46"/>
        <end position="68"/>
    </location>
</feature>
<reference evidence="2 3" key="1">
    <citation type="submission" date="2021-07" db="EMBL/GenBank/DDBJ databases">
        <title>The Aristolochia fimbriata genome: insights into angiosperm evolution, floral development and chemical biosynthesis.</title>
        <authorList>
            <person name="Jiao Y."/>
        </authorList>
    </citation>
    <scope>NUCLEOTIDE SEQUENCE [LARGE SCALE GENOMIC DNA]</scope>
    <source>
        <strain evidence="2">IBCAS-2021</strain>
        <tissue evidence="2">Leaf</tissue>
    </source>
</reference>
<protein>
    <submittedName>
        <fullName evidence="2">Uncharacterized protein</fullName>
    </submittedName>
</protein>
<dbReference type="Proteomes" id="UP000825729">
    <property type="component" value="Unassembled WGS sequence"/>
</dbReference>
<keyword evidence="3" id="KW-1185">Reference proteome</keyword>
<evidence type="ECO:0000256" key="1">
    <source>
        <dbReference type="SAM" id="MobiDB-lite"/>
    </source>
</evidence>
<dbReference type="EMBL" id="JAINDJ010000003">
    <property type="protein sequence ID" value="KAG9452852.1"/>
    <property type="molecule type" value="Genomic_DNA"/>
</dbReference>
<evidence type="ECO:0000313" key="2">
    <source>
        <dbReference type="EMBL" id="KAG9452852.1"/>
    </source>
</evidence>